<comment type="caution">
    <text evidence="2">The sequence shown here is derived from an EMBL/GenBank/DDBJ whole genome shotgun (WGS) entry which is preliminary data.</text>
</comment>
<gene>
    <name evidence="2" type="ORF">C2G38_2190586</name>
</gene>
<dbReference type="Gene3D" id="1.10.10.60">
    <property type="entry name" value="Homeodomain-like"/>
    <property type="match status" value="1"/>
</dbReference>
<evidence type="ECO:0000256" key="1">
    <source>
        <dbReference type="SAM" id="MobiDB-lite"/>
    </source>
</evidence>
<evidence type="ECO:0000313" key="3">
    <source>
        <dbReference type="Proteomes" id="UP000266673"/>
    </source>
</evidence>
<keyword evidence="3" id="KW-1185">Reference proteome</keyword>
<feature type="region of interest" description="Disordered" evidence="1">
    <location>
        <begin position="112"/>
        <end position="166"/>
    </location>
</feature>
<proteinExistence type="predicted"/>
<evidence type="ECO:0000313" key="2">
    <source>
        <dbReference type="EMBL" id="RIB16206.1"/>
    </source>
</evidence>
<protein>
    <submittedName>
        <fullName evidence="2">Uncharacterized protein</fullName>
    </submittedName>
</protein>
<accession>A0A397VA98</accession>
<dbReference type="EMBL" id="QKWP01000693">
    <property type="protein sequence ID" value="RIB16206.1"/>
    <property type="molecule type" value="Genomic_DNA"/>
</dbReference>
<sequence length="178" mass="20544">MWTNDQLHLLIAERRNRNAEYHDIPGSSRVSFWNNIANIINERFSTNYTGYQCKGKFQNLVRDHTLMCQYMAENRAGRRTRTGVRYFEEFRSRFWERPGKVLEHSSAFAECKMSTKDSTTPKTNDATTPKTNDATTPKTNDATTPKTNNSNAPKTNDSNPESDQKELSVLKVRGYFAF</sequence>
<dbReference type="Proteomes" id="UP000266673">
    <property type="component" value="Unassembled WGS sequence"/>
</dbReference>
<feature type="compositionally biased region" description="Polar residues" evidence="1">
    <location>
        <begin position="116"/>
        <end position="161"/>
    </location>
</feature>
<dbReference type="OrthoDB" id="2426857at2759"/>
<organism evidence="2 3">
    <name type="scientific">Gigaspora rosea</name>
    <dbReference type="NCBI Taxonomy" id="44941"/>
    <lineage>
        <taxon>Eukaryota</taxon>
        <taxon>Fungi</taxon>
        <taxon>Fungi incertae sedis</taxon>
        <taxon>Mucoromycota</taxon>
        <taxon>Glomeromycotina</taxon>
        <taxon>Glomeromycetes</taxon>
        <taxon>Diversisporales</taxon>
        <taxon>Gigasporaceae</taxon>
        <taxon>Gigaspora</taxon>
    </lineage>
</organism>
<dbReference type="AlphaFoldDB" id="A0A397VA98"/>
<reference evidence="2 3" key="1">
    <citation type="submission" date="2018-06" db="EMBL/GenBank/DDBJ databases">
        <title>Comparative genomics reveals the genomic features of Rhizophagus irregularis, R. cerebriforme, R. diaphanum and Gigaspora rosea, and their symbiotic lifestyle signature.</title>
        <authorList>
            <person name="Morin E."/>
            <person name="San Clemente H."/>
            <person name="Chen E.C.H."/>
            <person name="De La Providencia I."/>
            <person name="Hainaut M."/>
            <person name="Kuo A."/>
            <person name="Kohler A."/>
            <person name="Murat C."/>
            <person name="Tang N."/>
            <person name="Roy S."/>
            <person name="Loubradou J."/>
            <person name="Henrissat B."/>
            <person name="Grigoriev I.V."/>
            <person name="Corradi N."/>
            <person name="Roux C."/>
            <person name="Martin F.M."/>
        </authorList>
    </citation>
    <scope>NUCLEOTIDE SEQUENCE [LARGE SCALE GENOMIC DNA]</scope>
    <source>
        <strain evidence="2 3">DAOM 194757</strain>
    </source>
</reference>
<name>A0A397VA98_9GLOM</name>